<name>A0A454TQL6_9RALS</name>
<proteinExistence type="inferred from homology"/>
<dbReference type="Gene3D" id="3.40.50.12780">
    <property type="entry name" value="N-terminal domain of ligase-like"/>
    <property type="match status" value="1"/>
</dbReference>
<dbReference type="Proteomes" id="UP000271222">
    <property type="component" value="Unassembled WGS sequence"/>
</dbReference>
<dbReference type="Gene3D" id="3.40.50.720">
    <property type="entry name" value="NAD(P)-binding Rossmann-like Domain"/>
    <property type="match status" value="1"/>
</dbReference>
<evidence type="ECO:0000256" key="3">
    <source>
        <dbReference type="ARBA" id="ARBA00022553"/>
    </source>
</evidence>
<dbReference type="InterPro" id="IPR010080">
    <property type="entry name" value="Thioester_reductase-like_dom"/>
</dbReference>
<evidence type="ECO:0000259" key="4">
    <source>
        <dbReference type="Pfam" id="PF00501"/>
    </source>
</evidence>
<dbReference type="Gene3D" id="3.30.300.30">
    <property type="match status" value="1"/>
</dbReference>
<evidence type="ECO:0000259" key="5">
    <source>
        <dbReference type="Pfam" id="PF07993"/>
    </source>
</evidence>
<dbReference type="SUPFAM" id="SSF51735">
    <property type="entry name" value="NAD(P)-binding Rossmann-fold domains"/>
    <property type="match status" value="1"/>
</dbReference>
<protein>
    <submittedName>
        <fullName evidence="6">NAD-dependent epimerase/dehydratase family protein</fullName>
    </submittedName>
</protein>
<comment type="similarity">
    <text evidence="1">Belongs to the ATP-dependent AMP-binding enzyme family.</text>
</comment>
<dbReference type="InterPro" id="IPR013120">
    <property type="entry name" value="FAR_NAD-bd"/>
</dbReference>
<gene>
    <name evidence="6" type="ORF">EGA29_14240</name>
</gene>
<dbReference type="InterPro" id="IPR036291">
    <property type="entry name" value="NAD(P)-bd_dom_sf"/>
</dbReference>
<dbReference type="EMBL" id="RJTL01000021">
    <property type="protein sequence ID" value="RNM05696.1"/>
    <property type="molecule type" value="Genomic_DNA"/>
</dbReference>
<dbReference type="AlphaFoldDB" id="A0A454TQL6"/>
<dbReference type="Pfam" id="PF00501">
    <property type="entry name" value="AMP-binding"/>
    <property type="match status" value="1"/>
</dbReference>
<evidence type="ECO:0000256" key="1">
    <source>
        <dbReference type="ARBA" id="ARBA00006432"/>
    </source>
</evidence>
<feature type="domain" description="Thioester reductase (TE)" evidence="5">
    <location>
        <begin position="759"/>
        <end position="992"/>
    </location>
</feature>
<dbReference type="NCBIfam" id="TIGR01746">
    <property type="entry name" value="Thioester-redct"/>
    <property type="match status" value="1"/>
</dbReference>
<feature type="domain" description="AMP-dependent synthetase/ligase" evidence="4">
    <location>
        <begin position="42"/>
        <end position="464"/>
    </location>
</feature>
<accession>A0A454TQL6</accession>
<sequence length="1121" mass="118833">MFPGLAAHGPSLAAALQSEPRLPTLIAVPLRSLPMDSVLDCLEHWARLQPENVLFEFRDIAGAAVARHTYGSMLAAVDGLAAQLLEHGRFRHGDRVLLAHGPGLGTIVSLLGCARAGLIAVPVALPARADDAAMRRLRAIAANCSAVAVLSEGAQLHRLRDLLAACPETAGLAVQDSAAGSPDGAAGRSGVLRRAVGAASQPVLFLQYTSGSTGRPRGVVVSHRNVIANAGATVEGSPVGVSWLPAHHDMGLIGYTLFPLVSGGASYGMAPADFLHTPAAWLRLISEVRATHTSAPDFGYDYCLRPGKIDDGEIAGIDLGCLRAMMSGGERVRPATVRRFLERFARYGLRREACVASYGLAEATLNVAHEGRGSLCFSREALRGHRAVIAAPGEASVEIASCGRPAPGVVVSIAPAEGAVIDAAGAPAANGQAHAAVAMAPEDPSGARVGEICVQGESVTAGYWNDAAPAGGALRTGDLGFLWQGELYVCGRQKELMIVAGANFYPEDVEEAVHASGAAVRPRGVCAFQDAQGQVILLAEPRRVEALPDPAELAQAARRAAGLMPDRVELVAPRSIALTTSGKLARAETRAAWAAGALRVLASHRCGAAPGPVPEGRQYASWRQGLRDVLGRYGAAGPVNAALPLSALGIDSLGLASIQVELEALLRQHGSGAVAEALDAPLLQQVSLNGLLAALAPLDRGRAEGAPQALASIEQLKAAFDSAVGSRMQADLQLDTQPLPQARASLPAEPGRAGTAILLTGATGFFGPFLLHALLRQTARDVMVLVRARDPEHAMERIDDALRRAYLPSPAPRTRVRAVCGDLALPRFGLADEAWDRLAAETAEVFHNGACVNYVMTYDAMRPANVEGTRSVLRLARHGGARRTVHLVSSTFIFGWSARGVLLETDCNAAMQALDFGYAQTKWVAEQMAMAARADGLDVRIYRPSLISVSTRGAGDTDDVALRMLAFMIRHGVAVDTPNQLSIVAADVIAHNMVGISRNAASASALHFTADRYYSMTELTRVIERDYGATFRYYDIPRFIDELNRRCSDRDPVFPLLDFFNRSADKIAAMQLKRYSSEHYQQARAALADPMMDPSLAQTAAYLMRYLRERGWVEPAPVLPH</sequence>
<keyword evidence="2" id="KW-0596">Phosphopantetheine</keyword>
<dbReference type="InterPro" id="IPR020845">
    <property type="entry name" value="AMP-binding_CS"/>
</dbReference>
<reference evidence="6 7" key="1">
    <citation type="submission" date="2018-10" db="EMBL/GenBank/DDBJ databases">
        <title>Draft Genome Sequence of Ralstonia pseudosolanacearum (R. solanacearum phylotype I) Strain Tg03 Isolated from Luffa cylindrica in China.</title>
        <authorList>
            <person name="Yuan G.-Q."/>
            <person name="Li Q.-Q."/>
            <person name="Zhang Y.-W."/>
        </authorList>
    </citation>
    <scope>NUCLEOTIDE SEQUENCE [LARGE SCALE GENOMIC DNA]</scope>
    <source>
        <strain evidence="6 7">Tg03</strain>
    </source>
</reference>
<dbReference type="SUPFAM" id="SSF56801">
    <property type="entry name" value="Acetyl-CoA synthetase-like"/>
    <property type="match status" value="1"/>
</dbReference>
<dbReference type="PANTHER" id="PTHR22754">
    <property type="entry name" value="DISCO-INTERACTING PROTEIN 2 DIP2 -RELATED"/>
    <property type="match status" value="1"/>
</dbReference>
<dbReference type="InterPro" id="IPR000873">
    <property type="entry name" value="AMP-dep_synth/lig_dom"/>
</dbReference>
<dbReference type="PROSITE" id="PS00455">
    <property type="entry name" value="AMP_BINDING"/>
    <property type="match status" value="1"/>
</dbReference>
<evidence type="ECO:0000313" key="7">
    <source>
        <dbReference type="Proteomes" id="UP000271222"/>
    </source>
</evidence>
<organism evidence="6 7">
    <name type="scientific">Ralstonia pseudosolanacearum</name>
    <dbReference type="NCBI Taxonomy" id="1310165"/>
    <lineage>
        <taxon>Bacteria</taxon>
        <taxon>Pseudomonadati</taxon>
        <taxon>Pseudomonadota</taxon>
        <taxon>Betaproteobacteria</taxon>
        <taxon>Burkholderiales</taxon>
        <taxon>Burkholderiaceae</taxon>
        <taxon>Ralstonia</taxon>
        <taxon>Ralstonia solanacearum species complex</taxon>
    </lineage>
</organism>
<evidence type="ECO:0000313" key="6">
    <source>
        <dbReference type="EMBL" id="RNM05696.1"/>
    </source>
</evidence>
<dbReference type="InterPro" id="IPR045851">
    <property type="entry name" value="AMP-bd_C_sf"/>
</dbReference>
<keyword evidence="3" id="KW-0597">Phosphoprotein</keyword>
<dbReference type="OrthoDB" id="6297021at2"/>
<evidence type="ECO:0000256" key="2">
    <source>
        <dbReference type="ARBA" id="ARBA00022450"/>
    </source>
</evidence>
<comment type="caution">
    <text evidence="6">The sequence shown here is derived from an EMBL/GenBank/DDBJ whole genome shotgun (WGS) entry which is preliminary data.</text>
</comment>
<dbReference type="PANTHER" id="PTHR22754:SF32">
    <property type="entry name" value="DISCO-INTERACTING PROTEIN 2"/>
    <property type="match status" value="1"/>
</dbReference>
<dbReference type="Pfam" id="PF07993">
    <property type="entry name" value="NAD_binding_4"/>
    <property type="match status" value="1"/>
</dbReference>
<dbReference type="InterPro" id="IPR042099">
    <property type="entry name" value="ANL_N_sf"/>
</dbReference>